<dbReference type="SUPFAM" id="SSF109770">
    <property type="entry name" value="Nickel-containing superoxide dismutase, NiSOD"/>
    <property type="match status" value="1"/>
</dbReference>
<dbReference type="Gene3D" id="1.20.120.400">
    <property type="entry name" value="Nickel-containing superoxide dismutase"/>
    <property type="match status" value="1"/>
</dbReference>
<evidence type="ECO:0008006" key="4">
    <source>
        <dbReference type="Google" id="ProtNLM"/>
    </source>
</evidence>
<evidence type="ECO:0000256" key="1">
    <source>
        <dbReference type="SAM" id="SignalP"/>
    </source>
</evidence>
<feature type="signal peptide" evidence="1">
    <location>
        <begin position="1"/>
        <end position="23"/>
    </location>
</feature>
<evidence type="ECO:0000313" key="3">
    <source>
        <dbReference type="Proteomes" id="UP000722121"/>
    </source>
</evidence>
<dbReference type="Pfam" id="PF09055">
    <property type="entry name" value="Sod_Ni"/>
    <property type="match status" value="1"/>
</dbReference>
<dbReference type="InterPro" id="IPR014123">
    <property type="entry name" value="Superoxide_dismutase_Ni-type"/>
</dbReference>
<accession>A0ABS3AQC5</accession>
<dbReference type="InterPro" id="IPR036502">
    <property type="entry name" value="NiSOD_sf"/>
</dbReference>
<gene>
    <name evidence="2" type="ORF">JYU14_00165</name>
</gene>
<comment type="caution">
    <text evidence="2">The sequence shown here is derived from an EMBL/GenBank/DDBJ whole genome shotgun (WGS) entry which is preliminary data.</text>
</comment>
<dbReference type="EMBL" id="JAFITR010000001">
    <property type="protein sequence ID" value="MBN4066485.1"/>
    <property type="molecule type" value="Genomic_DNA"/>
</dbReference>
<proteinExistence type="predicted"/>
<organism evidence="2 3">
    <name type="scientific">Simkania negevensis</name>
    <dbReference type="NCBI Taxonomy" id="83561"/>
    <lineage>
        <taxon>Bacteria</taxon>
        <taxon>Pseudomonadati</taxon>
        <taxon>Chlamydiota</taxon>
        <taxon>Chlamydiia</taxon>
        <taxon>Parachlamydiales</taxon>
        <taxon>Simkaniaceae</taxon>
        <taxon>Simkania</taxon>
    </lineage>
</organism>
<keyword evidence="3" id="KW-1185">Reference proteome</keyword>
<protein>
    <recommendedName>
        <fullName evidence="4">Superoxide dismutase</fullName>
    </recommendedName>
</protein>
<sequence length="145" mass="16423">MKKVLLGLALSALTLMPFSTLSAHCQMPCGIYHDDLVWGGLYQDVETIEKAYSEMIANQGSTSLERNQFVRWVDLKDHAADEITRQVSTYFIQQRIKPDDSKLETKLLAAYDIMHLAMVAKQTVDPAITTKLKNKIDAFQSLMKK</sequence>
<feature type="chain" id="PRO_5047171993" description="Superoxide dismutase" evidence="1">
    <location>
        <begin position="24"/>
        <end position="145"/>
    </location>
</feature>
<keyword evidence="1" id="KW-0732">Signal</keyword>
<name>A0ABS3AQC5_9BACT</name>
<dbReference type="Proteomes" id="UP000722121">
    <property type="component" value="Unassembled WGS sequence"/>
</dbReference>
<reference evidence="2 3" key="1">
    <citation type="submission" date="2021-02" db="EMBL/GenBank/DDBJ databases">
        <title>Activity-based single-cell genomes from oceanic crustal fluid captures similar information to metagenomic and metatranscriptomic surveys with orders of magnitude less sampling.</title>
        <authorList>
            <person name="D'Angelo T.S."/>
            <person name="Orcutt B.N."/>
        </authorList>
    </citation>
    <scope>NUCLEOTIDE SEQUENCE [LARGE SCALE GENOMIC DNA]</scope>
    <source>
        <strain evidence="2">AH-315-G07</strain>
    </source>
</reference>
<evidence type="ECO:0000313" key="2">
    <source>
        <dbReference type="EMBL" id="MBN4066485.1"/>
    </source>
</evidence>